<reference evidence="1" key="1">
    <citation type="journal article" date="2021" name="PeerJ">
        <title>Extensive microbial diversity within the chicken gut microbiome revealed by metagenomics and culture.</title>
        <authorList>
            <person name="Gilroy R."/>
            <person name="Ravi A."/>
            <person name="Getino M."/>
            <person name="Pursley I."/>
            <person name="Horton D.L."/>
            <person name="Alikhan N.F."/>
            <person name="Baker D."/>
            <person name="Gharbi K."/>
            <person name="Hall N."/>
            <person name="Watson M."/>
            <person name="Adriaenssens E.M."/>
            <person name="Foster-Nyarko E."/>
            <person name="Jarju S."/>
            <person name="Secka A."/>
            <person name="Antonio M."/>
            <person name="Oren A."/>
            <person name="Chaudhuri R.R."/>
            <person name="La Ragione R."/>
            <person name="Hildebrand F."/>
            <person name="Pallen M.J."/>
        </authorList>
    </citation>
    <scope>NUCLEOTIDE SEQUENCE</scope>
    <source>
        <strain evidence="1">CHK169-11906</strain>
    </source>
</reference>
<accession>A0A9D2RJ62</accession>
<sequence>MVRFFLGGCNSLDPEPLPEPVKSTATDILNLTPDFIAVSGLEPGAEYEVGSTQKVILTPGTNLSDGFQDYHMEHIHIQVNDKVYMPSFTGNSGESLQSVAVEVVIPEENFEVVACYSVQQQLSENGYTMRLEENEFVSLYGVSPDARYKYFDCYLLTTDAYTITEVLFQIGDGEWLSVDDVKGCSCVRSESVNNVYQISIYPDYQDVTGDVTLRVEGEQHGRYNITWENATATYLDLEKSVLPAMAIDGETVTAELYVNSSYYLAGAEASVSGLDVEVISRAYVKFEMPAENVTIDLNILEKIPVTCIESAHITEAQFYDAPDQYYGVPVQAGIPGEYVYLFASAEEGFKPMKATLEGGESFDFVYYAPGIFYAPVLIPEKAVSLSAEIEVSPAYSVTAVDGVTVVFNGGNLFAEGETVSMSIYVPDGQRISSVTVTDSNGLDVPVVLDLPYASFVMPASNVEVSVAYELWVVVIRSP</sequence>
<comment type="caution">
    <text evidence="1">The sequence shown here is derived from an EMBL/GenBank/DDBJ whole genome shotgun (WGS) entry which is preliminary data.</text>
</comment>
<gene>
    <name evidence="1" type="ORF">H9779_07890</name>
</gene>
<evidence type="ECO:0000313" key="2">
    <source>
        <dbReference type="Proteomes" id="UP000824259"/>
    </source>
</evidence>
<evidence type="ECO:0000313" key="1">
    <source>
        <dbReference type="EMBL" id="HJA99500.1"/>
    </source>
</evidence>
<organism evidence="1 2">
    <name type="scientific">Candidatus Alistipes avicola</name>
    <dbReference type="NCBI Taxonomy" id="2838432"/>
    <lineage>
        <taxon>Bacteria</taxon>
        <taxon>Pseudomonadati</taxon>
        <taxon>Bacteroidota</taxon>
        <taxon>Bacteroidia</taxon>
        <taxon>Bacteroidales</taxon>
        <taxon>Rikenellaceae</taxon>
        <taxon>Alistipes</taxon>
    </lineage>
</organism>
<protein>
    <submittedName>
        <fullName evidence="1">Uncharacterized protein</fullName>
    </submittedName>
</protein>
<dbReference type="EMBL" id="DWYR01000025">
    <property type="protein sequence ID" value="HJA99500.1"/>
    <property type="molecule type" value="Genomic_DNA"/>
</dbReference>
<proteinExistence type="predicted"/>
<dbReference type="Proteomes" id="UP000824259">
    <property type="component" value="Unassembled WGS sequence"/>
</dbReference>
<dbReference type="AlphaFoldDB" id="A0A9D2RJ62"/>
<name>A0A9D2RJ62_9BACT</name>
<reference evidence="1" key="2">
    <citation type="submission" date="2021-04" db="EMBL/GenBank/DDBJ databases">
        <authorList>
            <person name="Gilroy R."/>
        </authorList>
    </citation>
    <scope>NUCLEOTIDE SEQUENCE</scope>
    <source>
        <strain evidence="1">CHK169-11906</strain>
    </source>
</reference>